<dbReference type="InterPro" id="IPR056600">
    <property type="entry name" value="GBD_T9SS_assoc"/>
</dbReference>
<dbReference type="Gene3D" id="2.60.40.10">
    <property type="entry name" value="Immunoglobulins"/>
    <property type="match status" value="1"/>
</dbReference>
<evidence type="ECO:0000259" key="3">
    <source>
        <dbReference type="PROSITE" id="PS50853"/>
    </source>
</evidence>
<evidence type="ECO:0000313" key="4">
    <source>
        <dbReference type="EMBL" id="REE25084.1"/>
    </source>
</evidence>
<dbReference type="InterPro" id="IPR003961">
    <property type="entry name" value="FN3_dom"/>
</dbReference>
<protein>
    <submittedName>
        <fullName evidence="4">Putative secreted protein (Por secretion system target)</fullName>
    </submittedName>
</protein>
<organism evidence="4 5">
    <name type="scientific">Winogradskyella pacifica</name>
    <dbReference type="NCBI Taxonomy" id="664642"/>
    <lineage>
        <taxon>Bacteria</taxon>
        <taxon>Pseudomonadati</taxon>
        <taxon>Bacteroidota</taxon>
        <taxon>Flavobacteriia</taxon>
        <taxon>Flavobacteriales</taxon>
        <taxon>Flavobacteriaceae</taxon>
        <taxon>Winogradskyella</taxon>
    </lineage>
</organism>
<accession>A0A3D9N0J3</accession>
<reference evidence="4 5" key="1">
    <citation type="submission" date="2018-07" db="EMBL/GenBank/DDBJ databases">
        <title>Genomic Encyclopedia of Type Strains, Phase III (KMG-III): the genomes of soil and plant-associated and newly described type strains.</title>
        <authorList>
            <person name="Whitman W."/>
        </authorList>
    </citation>
    <scope>NUCLEOTIDE SEQUENCE [LARGE SCALE GENOMIC DNA]</scope>
    <source>
        <strain evidence="4 5">CECT 7948</strain>
    </source>
</reference>
<feature type="signal peptide" evidence="2">
    <location>
        <begin position="1"/>
        <end position="18"/>
    </location>
</feature>
<dbReference type="InterPro" id="IPR013783">
    <property type="entry name" value="Ig-like_fold"/>
</dbReference>
<dbReference type="Proteomes" id="UP000256919">
    <property type="component" value="Unassembled WGS sequence"/>
</dbReference>
<dbReference type="Gene3D" id="2.60.120.260">
    <property type="entry name" value="Galactose-binding domain-like"/>
    <property type="match status" value="1"/>
</dbReference>
<evidence type="ECO:0000313" key="5">
    <source>
        <dbReference type="Proteomes" id="UP000256919"/>
    </source>
</evidence>
<dbReference type="SUPFAM" id="SSF49265">
    <property type="entry name" value="Fibronectin type III"/>
    <property type="match status" value="1"/>
</dbReference>
<gene>
    <name evidence="4" type="ORF">DFQ09_103394</name>
</gene>
<feature type="chain" id="PRO_5017676687" evidence="2">
    <location>
        <begin position="19"/>
        <end position="1010"/>
    </location>
</feature>
<dbReference type="PROSITE" id="PS50853">
    <property type="entry name" value="FN3"/>
    <property type="match status" value="1"/>
</dbReference>
<sequence>MKKITLYLMMLLSITTFAQVEIVENFDNTPSLGLPDGWTASENVSVENWYTCEEGGKGAGASFEVAGSGSITSPNYTGVTNNTDLTVSFSVNVYQQVSFWPPISHIAAPEGWGTVVLEYSLDGGVSWVTAYTVDDSNFTFLSVDSCISMPAINLGTLAAGNDFQARFVTTVSTISAARFIVFIDNVSITQVATSVPNCDAILLNPINGSATADLNTTLTWQEASGIPTGYTVSVGSTSGGTDIVNAAPTANTSYSLDGLGLAYETEYFVTIVPYNSIGSATGCTEESFTTRLTPLPGATCSSPIEIASFPYIVANDDTGNYENNINVGPCGGYSGAYMTGNDVFYEITPATDMSIDISLANVSEYGAAIHVMEGCPDVATECVAMLGNNYDAAPPYTMELKDVVLNAGHSYFIVLSRASLDGTFSYAMIITENDCINPEFTITPVPECDSGEFSVNVDVNYLGDASGLTLTDSFGYSNSNITTTGIVNVGPYASGTTVEFTLTNNDNGDCSYSNSTFFYCPPVNNNCVDSTVLTINTDDTCSIITSATNAGATESTSNPINCEFTNNNDVWFSFEATKETIILEYSNIVSVIGDGGTIQATELLEGTCGSFTSLACITSFSNYITLNNLTVGNTYYIRNSSANAGEYAQSFDICLKEAPTPPVNDECFNAIVLTASSDENCDNKISGTTVGATISEDNTCNSGFTAFYKDVWYVFTASETGLYQFSFDRTEFEPGAFYSIYSGTCGALVEESVSCNNTGPSVLSATIGESYYVMVRSGDDGPGIGFDLCVFKLPPPVENDSCATPTVLSESIDATGNNMISGDFANAYASSESCEPGAKSIWYSLTPNYTGTYHFNLTNTVGYPNYTIYNTDDCSLTAGNFVTGMYCYNSGENSVDLVSGNTYLISVFSFDNNNTESFDLLAYPDATLSLESSTIETFKYYPNPIVNTLTIEAKNTISSIIVFNIVGQKVQMAKPNSLETTINTEDLISGVYFVTITTNGSQNTIKVIKK</sequence>
<evidence type="ECO:0000256" key="2">
    <source>
        <dbReference type="SAM" id="SignalP"/>
    </source>
</evidence>
<dbReference type="OrthoDB" id="1113525at2"/>
<dbReference type="Pfam" id="PF18962">
    <property type="entry name" value="Por_Secre_tail"/>
    <property type="match status" value="1"/>
</dbReference>
<dbReference type="InterPro" id="IPR036116">
    <property type="entry name" value="FN3_sf"/>
</dbReference>
<name>A0A3D9N0J3_9FLAO</name>
<dbReference type="Pfam" id="PF23759">
    <property type="entry name" value="GBD_T9SS_assoc"/>
    <property type="match status" value="3"/>
</dbReference>
<dbReference type="InterPro" id="IPR026444">
    <property type="entry name" value="Secre_tail"/>
</dbReference>
<dbReference type="RefSeq" id="WP_115809567.1">
    <property type="nucleotide sequence ID" value="NZ_QREI01000003.1"/>
</dbReference>
<keyword evidence="1 2" id="KW-0732">Signal</keyword>
<feature type="domain" description="Fibronectin type-III" evidence="3">
    <location>
        <begin position="201"/>
        <end position="296"/>
    </location>
</feature>
<evidence type="ECO:0000256" key="1">
    <source>
        <dbReference type="ARBA" id="ARBA00022729"/>
    </source>
</evidence>
<proteinExistence type="predicted"/>
<dbReference type="NCBIfam" id="TIGR04183">
    <property type="entry name" value="Por_Secre_tail"/>
    <property type="match status" value="1"/>
</dbReference>
<keyword evidence="5" id="KW-1185">Reference proteome</keyword>
<dbReference type="AlphaFoldDB" id="A0A3D9N0J3"/>
<comment type="caution">
    <text evidence="4">The sequence shown here is derived from an EMBL/GenBank/DDBJ whole genome shotgun (WGS) entry which is preliminary data.</text>
</comment>
<dbReference type="EMBL" id="QREI01000003">
    <property type="protein sequence ID" value="REE25084.1"/>
    <property type="molecule type" value="Genomic_DNA"/>
</dbReference>